<dbReference type="EMBL" id="CP013251">
    <property type="protein sequence ID" value="AMO55647.1"/>
    <property type="molecule type" value="Genomic_DNA"/>
</dbReference>
<dbReference type="AlphaFoldDB" id="A0A142BA71"/>
<accession>A0A142BA71</accession>
<dbReference type="KEGG" id="emp:EZMO1_1479"/>
<evidence type="ECO:0000313" key="2">
    <source>
        <dbReference type="EMBL" id="AMO55647.1"/>
    </source>
</evidence>
<proteinExistence type="predicted"/>
<dbReference type="PATRIC" id="fig|570277.3.peg.1598"/>
<organism evidence="2 3">
    <name type="scientific">Endozoicomonas montiporae CL-33</name>
    <dbReference type="NCBI Taxonomy" id="570277"/>
    <lineage>
        <taxon>Bacteria</taxon>
        <taxon>Pseudomonadati</taxon>
        <taxon>Pseudomonadota</taxon>
        <taxon>Gammaproteobacteria</taxon>
        <taxon>Oceanospirillales</taxon>
        <taxon>Endozoicomonadaceae</taxon>
        <taxon>Endozoicomonas</taxon>
    </lineage>
</organism>
<dbReference type="Proteomes" id="UP000071065">
    <property type="component" value="Chromosome"/>
</dbReference>
<dbReference type="STRING" id="570277.EZMO1_1479"/>
<reference evidence="2 3" key="1">
    <citation type="journal article" date="2016" name="Front. Microbiol.">
        <title>Genomic Insight into the Host-Endosymbiont Relationship of Endozoicomonas montiporae CL-33(T) with its Coral Host.</title>
        <authorList>
            <person name="Ding J.-Y."/>
            <person name="Shiu J.-H."/>
            <person name="Chen W.-M."/>
            <person name="Chiang Y.-R."/>
            <person name="Tang S.-L."/>
        </authorList>
    </citation>
    <scope>NUCLEOTIDE SEQUENCE [LARGE SCALE GENOMIC DNA]</scope>
    <source>
        <strain evidence="2 3">CL-33</strain>
    </source>
</reference>
<evidence type="ECO:0000256" key="1">
    <source>
        <dbReference type="SAM" id="MobiDB-lite"/>
    </source>
</evidence>
<protein>
    <submittedName>
        <fullName evidence="2">Uncharacterized protein</fullName>
    </submittedName>
</protein>
<feature type="region of interest" description="Disordered" evidence="1">
    <location>
        <begin position="1"/>
        <end position="25"/>
    </location>
</feature>
<sequence length="113" mass="12379">MFKAHSFSLIASSGEKDRRRQKGKMPIFQCVMTSSGRLENLKNILSSSASSGHPPKLLKNTQTLKNKGFSDSSGSTSGFPPICLSPYEPLPPFRVVFPFRGNHRRKARAGGQA</sequence>
<gene>
    <name evidence="2" type="ORF">EZMO1_1479</name>
</gene>
<name>A0A142BA71_9GAMM</name>
<evidence type="ECO:0000313" key="3">
    <source>
        <dbReference type="Proteomes" id="UP000071065"/>
    </source>
</evidence>